<comment type="pathway">
    <text evidence="1">Cell wall biogenesis; cell wall polysaccharide biosynthesis.</text>
</comment>
<dbReference type="InterPro" id="IPR001173">
    <property type="entry name" value="Glyco_trans_2-like"/>
</dbReference>
<feature type="domain" description="Galactosyltransferase C-terminal" evidence="7">
    <location>
        <begin position="179"/>
        <end position="224"/>
    </location>
</feature>
<dbReference type="AlphaFoldDB" id="A0A3L9LBK7"/>
<feature type="domain" description="Glycosyltransferase 2-like" evidence="6">
    <location>
        <begin position="7"/>
        <end position="110"/>
    </location>
</feature>
<comment type="similarity">
    <text evidence="2">Belongs to the glycosyltransferase 2 family.</text>
</comment>
<evidence type="ECO:0000256" key="4">
    <source>
        <dbReference type="ARBA" id="ARBA00022679"/>
    </source>
</evidence>
<protein>
    <submittedName>
        <fullName evidence="8">Glycosyltransferase</fullName>
    </submittedName>
</protein>
<reference evidence="8 9" key="1">
    <citation type="submission" date="2018-10" db="EMBL/GenBank/DDBJ databases">
        <title>Kocuria tytonicola, new bacteria from the preen glands of American barn owls (Tyto furcata).</title>
        <authorList>
            <person name="Braun M.S."/>
            <person name="Wang E."/>
            <person name="Zimmermann S."/>
            <person name="Boutin S."/>
            <person name="Wagner H."/>
            <person name="Wink M."/>
        </authorList>
    </citation>
    <scope>NUCLEOTIDE SEQUENCE [LARGE SCALE GENOMIC DNA]</scope>
    <source>
        <strain evidence="8 9">473</strain>
    </source>
</reference>
<dbReference type="GO" id="GO:0016757">
    <property type="term" value="F:glycosyltransferase activity"/>
    <property type="evidence" value="ECO:0007669"/>
    <property type="project" value="UniProtKB-KW"/>
</dbReference>
<dbReference type="PANTHER" id="PTHR43179:SF12">
    <property type="entry name" value="GALACTOFURANOSYLTRANSFERASE GLFT2"/>
    <property type="match status" value="1"/>
</dbReference>
<dbReference type="Proteomes" id="UP000277871">
    <property type="component" value="Unassembled WGS sequence"/>
</dbReference>
<evidence type="ECO:0000256" key="1">
    <source>
        <dbReference type="ARBA" id="ARBA00004776"/>
    </source>
</evidence>
<name>A0A3L9LBK7_9MICC</name>
<dbReference type="InterPro" id="IPR027791">
    <property type="entry name" value="Galactosyl_T_C"/>
</dbReference>
<dbReference type="InterPro" id="IPR029044">
    <property type="entry name" value="Nucleotide-diphossugar_trans"/>
</dbReference>
<proteinExistence type="inferred from homology"/>
<feature type="region of interest" description="Disordered" evidence="5">
    <location>
        <begin position="374"/>
        <end position="405"/>
    </location>
</feature>
<evidence type="ECO:0000259" key="7">
    <source>
        <dbReference type="Pfam" id="PF02709"/>
    </source>
</evidence>
<evidence type="ECO:0000256" key="5">
    <source>
        <dbReference type="SAM" id="MobiDB-lite"/>
    </source>
</evidence>
<comment type="caution">
    <text evidence="8">The sequence shown here is derived from an EMBL/GenBank/DDBJ whole genome shotgun (WGS) entry which is preliminary data.</text>
</comment>
<keyword evidence="3" id="KW-0328">Glycosyltransferase</keyword>
<dbReference type="SUPFAM" id="SSF53448">
    <property type="entry name" value="Nucleotide-diphospho-sugar transferases"/>
    <property type="match status" value="1"/>
</dbReference>
<evidence type="ECO:0000313" key="8">
    <source>
        <dbReference type="EMBL" id="RLY94467.1"/>
    </source>
</evidence>
<keyword evidence="9" id="KW-1185">Reference proteome</keyword>
<evidence type="ECO:0000313" key="9">
    <source>
        <dbReference type="Proteomes" id="UP000277871"/>
    </source>
</evidence>
<gene>
    <name evidence="8" type="ORF">EAE32_04595</name>
</gene>
<dbReference type="PANTHER" id="PTHR43179">
    <property type="entry name" value="RHAMNOSYLTRANSFERASE WBBL"/>
    <property type="match status" value="1"/>
</dbReference>
<dbReference type="EMBL" id="RDEX01000001">
    <property type="protein sequence ID" value="RLY94467.1"/>
    <property type="molecule type" value="Genomic_DNA"/>
</dbReference>
<sequence>MNEPRVSVVIPYFENQAGLDRALAALARQDFSVRQLEVVVGDDGSAVPPVLPATPFPCRVVRQQNLGFRAGAARNLGARAASGEVLVFLDGDMIPEPGFVGALLAGLESADDGHGVLAVGARHHADLTGCGVTGVLRWVAGEPVPGVRRLQDPAWLTDGYRRTENLRAAGTEDFRLVISALLAVDRALFERCGGFDETLVGYGGEDWDLAYRCRQLGAQFIHVPGAGAWHDGPDLAGRASTRAVKDAETLALARRIPLPSTRGAGVVHEQPWAVVRVAGHRDDAEAYLTASHVLRDTDAGVWFTDRDEVPEALAADPRVRTGEPPARILDRAVVAVDVLAPLVLDVALRQWCARGESHVPGLLTVRSVRAVHRGESRPETVAPADSAAHAADTDRRLEDRVEHHG</sequence>
<organism evidence="8 9">
    <name type="scientific">Kocuria tytonicola</name>
    <dbReference type="NCBI Taxonomy" id="2055946"/>
    <lineage>
        <taxon>Bacteria</taxon>
        <taxon>Bacillati</taxon>
        <taxon>Actinomycetota</taxon>
        <taxon>Actinomycetes</taxon>
        <taxon>Micrococcales</taxon>
        <taxon>Micrococcaceae</taxon>
        <taxon>Kocuria</taxon>
    </lineage>
</organism>
<evidence type="ECO:0000256" key="3">
    <source>
        <dbReference type="ARBA" id="ARBA00022676"/>
    </source>
</evidence>
<dbReference type="RefSeq" id="WP_121864301.1">
    <property type="nucleotide sequence ID" value="NZ_RDEX01000001.1"/>
</dbReference>
<dbReference type="Pfam" id="PF02709">
    <property type="entry name" value="Glyco_transf_7C"/>
    <property type="match status" value="1"/>
</dbReference>
<accession>A0A3L9LBK7</accession>
<feature type="compositionally biased region" description="Basic and acidic residues" evidence="5">
    <location>
        <begin position="391"/>
        <end position="405"/>
    </location>
</feature>
<dbReference type="Gene3D" id="3.90.550.10">
    <property type="entry name" value="Spore Coat Polysaccharide Biosynthesis Protein SpsA, Chain A"/>
    <property type="match status" value="1"/>
</dbReference>
<keyword evidence="4 8" id="KW-0808">Transferase</keyword>
<evidence type="ECO:0000256" key="2">
    <source>
        <dbReference type="ARBA" id="ARBA00006739"/>
    </source>
</evidence>
<dbReference type="Pfam" id="PF00535">
    <property type="entry name" value="Glycos_transf_2"/>
    <property type="match status" value="1"/>
</dbReference>
<evidence type="ECO:0000259" key="6">
    <source>
        <dbReference type="Pfam" id="PF00535"/>
    </source>
</evidence>